<dbReference type="InterPro" id="IPR002913">
    <property type="entry name" value="START_lipid-bd_dom"/>
</dbReference>
<reference evidence="8" key="2">
    <citation type="submission" date="2025-08" db="UniProtKB">
        <authorList>
            <consortium name="RefSeq"/>
        </authorList>
    </citation>
    <scope>IDENTIFICATION</scope>
    <source>
        <tissue evidence="8">Etiolated seedlings</tissue>
    </source>
</reference>
<dbReference type="InterPro" id="IPR057993">
    <property type="entry name" value="HD-Zip_IV_C"/>
</dbReference>
<proteinExistence type="predicted"/>
<keyword evidence="1" id="KW-0805">Transcription regulation</keyword>
<dbReference type="AlphaFoldDB" id="A0A1S2XDP0"/>
<evidence type="ECO:0000256" key="5">
    <source>
        <dbReference type="ARBA" id="ARBA00023242"/>
    </source>
</evidence>
<dbReference type="PANTHER" id="PTHR45654:SF48">
    <property type="entry name" value="START DOMAIN-CONTAINING PROTEIN"/>
    <property type="match status" value="1"/>
</dbReference>
<dbReference type="SMART" id="SM00234">
    <property type="entry name" value="START"/>
    <property type="match status" value="1"/>
</dbReference>
<sequence>MERASDLLLGVSMLVEPTKTKIIDCAHSAIEELCKMCVSGESLWNQHKDHKYQIINDIEYLTQFGHADATLREIIKLVEVGETQILPSFDSCETNPNFMPRGDCDDALQIEASRDMACVNITPIKLVELLMNVNEWSTTFYNVVSKATLLGSFSDGVEESFDGKLNVMSAEFHLPSPAVPTRECYFARYCKQLSHDNWAVVDVSLENIFSSPSNNLRRRPSGCMIIGMPPNDYSQVIWVEHMEVDHSQLNDLFKPLVTSGLAFGATRWLSSIIRHIEWSQALNSTKLVADHRVLIPQTGRTSFLRLADRMMRSFCANLTASNPWMRLAPFRGSTDVRVMINNNMNGTTNKPLGTTVVFCTTIWLNVSPNRLFNFLRHEKSRNKWDTLSRKLSIREVAYMITGEHLENRVSLLQASTSKGKTEIFYIQESYADTTISYVTYAPLDESAVAYLAKGSNPDNVIVFPSGFAIIPGGLPKDGDDQGKNKSNNESLLTISFHLIDKTNNSSSISPDSVETIYGIITETVTSIKDSILYHSRLNNWVLD</sequence>
<evidence type="ECO:0000259" key="6">
    <source>
        <dbReference type="PROSITE" id="PS50848"/>
    </source>
</evidence>
<accession>A0A1S2XDP0</accession>
<reference evidence="7" key="1">
    <citation type="journal article" date="2013" name="Nat. Biotechnol.">
        <title>Draft genome sequence of chickpea (Cicer arietinum) provides a resource for trait improvement.</title>
        <authorList>
            <person name="Varshney R.K."/>
            <person name="Song C."/>
            <person name="Saxena R.K."/>
            <person name="Azam S."/>
            <person name="Yu S."/>
            <person name="Sharpe A.G."/>
            <person name="Cannon S."/>
            <person name="Baek J."/>
            <person name="Rosen B.D."/>
            <person name="Tar'an B."/>
            <person name="Millan T."/>
            <person name="Zhang X."/>
            <person name="Ramsay L.D."/>
            <person name="Iwata A."/>
            <person name="Wang Y."/>
            <person name="Nelson W."/>
            <person name="Farmer A.D."/>
            <person name="Gaur P.M."/>
            <person name="Soderlund C."/>
            <person name="Penmetsa R.V."/>
            <person name="Xu C."/>
            <person name="Bharti A.K."/>
            <person name="He W."/>
            <person name="Winter P."/>
            <person name="Zhao S."/>
            <person name="Hane J.K."/>
            <person name="Carrasquilla-Garcia N."/>
            <person name="Condie J.A."/>
            <person name="Upadhyaya H.D."/>
            <person name="Luo M.C."/>
            <person name="Thudi M."/>
            <person name="Gowda C.L."/>
            <person name="Singh N.P."/>
            <person name="Lichtenzveig J."/>
            <person name="Gali K.K."/>
            <person name="Rubio J."/>
            <person name="Nadarajan N."/>
            <person name="Dolezel J."/>
            <person name="Bansal K.C."/>
            <person name="Xu X."/>
            <person name="Edwards D."/>
            <person name="Zhang G."/>
            <person name="Kahl G."/>
            <person name="Gil J."/>
            <person name="Singh K.B."/>
            <person name="Datta S.K."/>
            <person name="Jackson S.A."/>
            <person name="Wang J."/>
            <person name="Cook D.R."/>
        </authorList>
    </citation>
    <scope>NUCLEOTIDE SEQUENCE [LARGE SCALE GENOMIC DNA]</scope>
    <source>
        <strain evidence="7">cv. CDC Frontier</strain>
    </source>
</reference>
<dbReference type="GeneID" id="101501634"/>
<dbReference type="InterPro" id="IPR042160">
    <property type="entry name" value="HD-Zip_IV"/>
</dbReference>
<dbReference type="Proteomes" id="UP000087171">
    <property type="component" value="Chromosome Ca1"/>
</dbReference>
<feature type="domain" description="START" evidence="6">
    <location>
        <begin position="15"/>
        <end position="281"/>
    </location>
</feature>
<dbReference type="GO" id="GO:0003677">
    <property type="term" value="F:DNA binding"/>
    <property type="evidence" value="ECO:0007669"/>
    <property type="project" value="UniProtKB-KW"/>
</dbReference>
<evidence type="ECO:0000256" key="4">
    <source>
        <dbReference type="ARBA" id="ARBA00023163"/>
    </source>
</evidence>
<evidence type="ECO:0000256" key="2">
    <source>
        <dbReference type="ARBA" id="ARBA00023125"/>
    </source>
</evidence>
<dbReference type="OrthoDB" id="1569773at2759"/>
<dbReference type="PANTHER" id="PTHR45654">
    <property type="entry name" value="HOMEOBOX-LEUCINE ZIPPER PROTEIN MERISTEM L1"/>
    <property type="match status" value="1"/>
</dbReference>
<dbReference type="KEGG" id="cam:101501634"/>
<evidence type="ECO:0000313" key="7">
    <source>
        <dbReference type="Proteomes" id="UP000087171"/>
    </source>
</evidence>
<dbReference type="SUPFAM" id="SSF55961">
    <property type="entry name" value="Bet v1-like"/>
    <property type="match status" value="2"/>
</dbReference>
<dbReference type="PROSITE" id="PS50848">
    <property type="entry name" value="START"/>
    <property type="match status" value="1"/>
</dbReference>
<dbReference type="CDD" id="cd08875">
    <property type="entry name" value="START_ArGLABRA2_like"/>
    <property type="match status" value="1"/>
</dbReference>
<dbReference type="eggNOG" id="ENOG502QVR9">
    <property type="taxonomic scope" value="Eukaryota"/>
</dbReference>
<keyword evidence="5" id="KW-0539">Nucleus</keyword>
<dbReference type="PaxDb" id="3827-XP_004487739.1"/>
<keyword evidence="4" id="KW-0804">Transcription</keyword>
<dbReference type="Pfam" id="PF25797">
    <property type="entry name" value="PDF2_C"/>
    <property type="match status" value="1"/>
</dbReference>
<dbReference type="RefSeq" id="XP_004487739.1">
    <property type="nucleotide sequence ID" value="XM_004487682.3"/>
</dbReference>
<keyword evidence="7" id="KW-1185">Reference proteome</keyword>
<dbReference type="STRING" id="3827.A0A1S2XDP0"/>
<evidence type="ECO:0000313" key="8">
    <source>
        <dbReference type="RefSeq" id="XP_004487739.1"/>
    </source>
</evidence>
<organism evidence="7 8">
    <name type="scientific">Cicer arietinum</name>
    <name type="common">Chickpea</name>
    <name type="synonym">Garbanzo</name>
    <dbReference type="NCBI Taxonomy" id="3827"/>
    <lineage>
        <taxon>Eukaryota</taxon>
        <taxon>Viridiplantae</taxon>
        <taxon>Streptophyta</taxon>
        <taxon>Embryophyta</taxon>
        <taxon>Tracheophyta</taxon>
        <taxon>Spermatophyta</taxon>
        <taxon>Magnoliopsida</taxon>
        <taxon>eudicotyledons</taxon>
        <taxon>Gunneridae</taxon>
        <taxon>Pentapetalae</taxon>
        <taxon>rosids</taxon>
        <taxon>fabids</taxon>
        <taxon>Fabales</taxon>
        <taxon>Fabaceae</taxon>
        <taxon>Papilionoideae</taxon>
        <taxon>50 kb inversion clade</taxon>
        <taxon>NPAAA clade</taxon>
        <taxon>Hologalegina</taxon>
        <taxon>IRL clade</taxon>
        <taxon>Cicereae</taxon>
        <taxon>Cicer</taxon>
    </lineage>
</organism>
<evidence type="ECO:0000256" key="1">
    <source>
        <dbReference type="ARBA" id="ARBA00023015"/>
    </source>
</evidence>
<dbReference type="Pfam" id="PF01852">
    <property type="entry name" value="START"/>
    <property type="match status" value="1"/>
</dbReference>
<dbReference type="GO" id="GO:0008289">
    <property type="term" value="F:lipid binding"/>
    <property type="evidence" value="ECO:0007669"/>
    <property type="project" value="InterPro"/>
</dbReference>
<gene>
    <name evidence="8" type="primary">LOC101501634</name>
</gene>
<protein>
    <submittedName>
        <fullName evidence="8">Homeobox-leucine zipper protein PROTODERMAL FACTOR 2-like</fullName>
    </submittedName>
</protein>
<evidence type="ECO:0000256" key="3">
    <source>
        <dbReference type="ARBA" id="ARBA00023155"/>
    </source>
</evidence>
<name>A0A1S2XDP0_CICAR</name>
<keyword evidence="2" id="KW-0238">DNA-binding</keyword>
<keyword evidence="3" id="KW-0371">Homeobox</keyword>